<evidence type="ECO:0000313" key="2">
    <source>
        <dbReference type="EMBL" id="MBW7954132.1"/>
    </source>
</evidence>
<dbReference type="Proteomes" id="UP000781173">
    <property type="component" value="Unassembled WGS sequence"/>
</dbReference>
<gene>
    <name evidence="2" type="ORF">H3C67_05105</name>
</gene>
<dbReference type="GO" id="GO:0005737">
    <property type="term" value="C:cytoplasm"/>
    <property type="evidence" value="ECO:0007669"/>
    <property type="project" value="TreeGrafter"/>
</dbReference>
<dbReference type="Pfam" id="PF02492">
    <property type="entry name" value="cobW"/>
    <property type="match status" value="1"/>
</dbReference>
<name>A0A952ALB0_9BACT</name>
<dbReference type="EMBL" id="JACFOF010000019">
    <property type="protein sequence ID" value="MBW7954132.1"/>
    <property type="molecule type" value="Genomic_DNA"/>
</dbReference>
<dbReference type="CDD" id="cd03112">
    <property type="entry name" value="CobW-like"/>
    <property type="match status" value="1"/>
</dbReference>
<dbReference type="PANTHER" id="PTHR13748:SF62">
    <property type="entry name" value="COBW DOMAIN-CONTAINING PROTEIN"/>
    <property type="match status" value="1"/>
</dbReference>
<proteinExistence type="predicted"/>
<feature type="domain" description="CobW/HypB/UreG nucleotide-binding" evidence="1">
    <location>
        <begin position="7"/>
        <end position="179"/>
    </location>
</feature>
<accession>A0A952ALB0</accession>
<dbReference type="InterPro" id="IPR051316">
    <property type="entry name" value="Zinc-reg_GTPase_activator"/>
</dbReference>
<evidence type="ECO:0000313" key="3">
    <source>
        <dbReference type="Proteomes" id="UP000781173"/>
    </source>
</evidence>
<dbReference type="PANTHER" id="PTHR13748">
    <property type="entry name" value="COBW-RELATED"/>
    <property type="match status" value="1"/>
</dbReference>
<dbReference type="InterPro" id="IPR003495">
    <property type="entry name" value="CobW/HypB/UreG_nucleotide-bd"/>
</dbReference>
<dbReference type="InterPro" id="IPR027417">
    <property type="entry name" value="P-loop_NTPase"/>
</dbReference>
<dbReference type="Gene3D" id="3.40.50.300">
    <property type="entry name" value="P-loop containing nucleotide triphosphate hydrolases"/>
    <property type="match status" value="1"/>
</dbReference>
<dbReference type="SUPFAM" id="SSF52540">
    <property type="entry name" value="P-loop containing nucleoside triphosphate hydrolases"/>
    <property type="match status" value="1"/>
</dbReference>
<dbReference type="AlphaFoldDB" id="A0A952ALB0"/>
<comment type="caution">
    <text evidence="2">The sequence shown here is derived from an EMBL/GenBank/DDBJ whole genome shotgun (WGS) entry which is preliminary data.</text>
</comment>
<protein>
    <submittedName>
        <fullName evidence="2">GTP-binding protein</fullName>
    </submittedName>
</protein>
<sequence>MSQKKIPTTIISGSLGAGKTTIIRNLVKQLPDDYKTIWLKNEYGDVNIDSELLKAKNIAAKEILNGCLCCVLVGKLHEALIEIADTIDVDRIIIETAGTAYPFPVITQVKRVAKLEFDGLVTVVDALNYEAFRDNSVMAKEQAEYVDLIILNKISLVNEKQLEKALDYVHDLYPGVPIIKTASGNIHKDAILGIDPKLVNYKENLDYDNHESHHEHADSVQAFGFTDSNNIYSQQAIDDLLEKISAWGFIRIKGIIKTDTGYKLLNTVFSRTTWQDLPDYNKETRIAFMSKNALAYQQKVAELFKQTILR</sequence>
<evidence type="ECO:0000259" key="1">
    <source>
        <dbReference type="Pfam" id="PF02492"/>
    </source>
</evidence>
<reference evidence="2" key="1">
    <citation type="journal article" date="2022" name="ISME J.">
        <title>A general approach to explore prokaryotic protein glycosylation reveals the unique surface layer modulation of an anammox bacterium.</title>
        <authorList>
            <person name="Pabst M."/>
            <person name="Grouzdev D.S."/>
            <person name="Lawson C.E."/>
            <person name="Kleikamp H.B.C."/>
            <person name="de Ram C."/>
            <person name="Louwen R."/>
            <person name="Lin Y.M."/>
            <person name="Lucker S."/>
            <person name="van Loosdrecht M.C.M."/>
            <person name="Laureni M."/>
        </authorList>
    </citation>
    <scope>NUCLEOTIDE SEQUENCE</scope>
    <source>
        <strain evidence="2">BROCD043</strain>
    </source>
</reference>
<organism evidence="2 3">
    <name type="scientific">Candidatus Dojkabacteria bacterium</name>
    <dbReference type="NCBI Taxonomy" id="2099670"/>
    <lineage>
        <taxon>Bacteria</taxon>
        <taxon>Candidatus Dojkabacteria</taxon>
    </lineage>
</organism>